<evidence type="ECO:0000256" key="1">
    <source>
        <dbReference type="SAM" id="SignalP"/>
    </source>
</evidence>
<name>A0A4C1ZHV8_EUMVA</name>
<comment type="caution">
    <text evidence="2">The sequence shown here is derived from an EMBL/GenBank/DDBJ whole genome shotgun (WGS) entry which is preliminary data.</text>
</comment>
<feature type="chain" id="PRO_5020022150" evidence="1">
    <location>
        <begin position="19"/>
        <end position="161"/>
    </location>
</feature>
<evidence type="ECO:0000313" key="3">
    <source>
        <dbReference type="Proteomes" id="UP000299102"/>
    </source>
</evidence>
<keyword evidence="3" id="KW-1185">Reference proteome</keyword>
<evidence type="ECO:0000313" key="2">
    <source>
        <dbReference type="EMBL" id="GBP86703.1"/>
    </source>
</evidence>
<dbReference type="Proteomes" id="UP000299102">
    <property type="component" value="Unassembled WGS sequence"/>
</dbReference>
<dbReference type="OrthoDB" id="7465559at2759"/>
<organism evidence="2 3">
    <name type="scientific">Eumeta variegata</name>
    <name type="common">Bagworm moth</name>
    <name type="synonym">Eumeta japonica</name>
    <dbReference type="NCBI Taxonomy" id="151549"/>
    <lineage>
        <taxon>Eukaryota</taxon>
        <taxon>Metazoa</taxon>
        <taxon>Ecdysozoa</taxon>
        <taxon>Arthropoda</taxon>
        <taxon>Hexapoda</taxon>
        <taxon>Insecta</taxon>
        <taxon>Pterygota</taxon>
        <taxon>Neoptera</taxon>
        <taxon>Endopterygota</taxon>
        <taxon>Lepidoptera</taxon>
        <taxon>Glossata</taxon>
        <taxon>Ditrysia</taxon>
        <taxon>Tineoidea</taxon>
        <taxon>Psychidae</taxon>
        <taxon>Oiketicinae</taxon>
        <taxon>Eumeta</taxon>
    </lineage>
</organism>
<proteinExistence type="predicted"/>
<gene>
    <name evidence="2" type="ORF">EVAR_62131_1</name>
</gene>
<feature type="signal peptide" evidence="1">
    <location>
        <begin position="1"/>
        <end position="18"/>
    </location>
</feature>
<protein>
    <submittedName>
        <fullName evidence="2">Uncharacterized protein</fullName>
    </submittedName>
</protein>
<accession>A0A4C1ZHV8</accession>
<keyword evidence="1" id="KW-0732">Signal</keyword>
<reference evidence="2 3" key="1">
    <citation type="journal article" date="2019" name="Commun. Biol.">
        <title>The bagworm genome reveals a unique fibroin gene that provides high tensile strength.</title>
        <authorList>
            <person name="Kono N."/>
            <person name="Nakamura H."/>
            <person name="Ohtoshi R."/>
            <person name="Tomita M."/>
            <person name="Numata K."/>
            <person name="Arakawa K."/>
        </authorList>
    </citation>
    <scope>NUCLEOTIDE SEQUENCE [LARGE SCALE GENOMIC DNA]</scope>
</reference>
<dbReference type="EMBL" id="BGZK01001811">
    <property type="protein sequence ID" value="GBP86703.1"/>
    <property type="molecule type" value="Genomic_DNA"/>
</dbReference>
<sequence length="161" mass="17432">MNFLLLHLHCIIINSFRAFKGGGYPELFSTSKISPFGVTTRKALAETGRGSSAAAGEPPRTIEKSSGIGGIALISMAVGRRAAPVDRITKPSPVISARPRRGPRDACARPPAAGLHYVLRRRLRRKSHGCRRHIQKNKSEPYFVKDISCFVGVAWVPACAG</sequence>
<dbReference type="AlphaFoldDB" id="A0A4C1ZHV8"/>